<dbReference type="GO" id="GO:0044804">
    <property type="term" value="P:nucleophagy"/>
    <property type="evidence" value="ECO:0007669"/>
    <property type="project" value="TreeGrafter"/>
</dbReference>
<keyword evidence="4" id="KW-0813">Transport</keyword>
<dbReference type="FunFam" id="1.10.472.10:FF:000086">
    <property type="entry name" value="Cyclin domain protein"/>
    <property type="match status" value="1"/>
</dbReference>
<sequence>MSTQSGLKYLSNALATAEQLTTSSSFVDGVVPDLEASVRYAGVQLTQAAGVLLRLSQDTIAQAIVTFTRFWIGPEGGSLRLYAAKDVSAAALYMTAKLSFQPTSPRSILNVYAFLLSRDVSPLWFVNSKGAPETPPAPETYTLTEGGYLAQRVVLLRIEAIILRTLGFNMHVALPHTIALTYLQTLDVSSPHVSRRVFEHLNAALLSPQLLYVTHQPNALAVAAIYLAAREVGVKLVDVEWWEVFDVDREDLGFLVVAMRSIEGFARAEKEKWSGRTVPMTVDELEAEVERRRMMEEGGMNILHSTFSTWRERLAPISRTSTFRTTGQITPEEFVLAGDYLVYKFPSWTWADASSPAQRVSYLPEGKQFLVTRGVPCHRRLNENFAGDAGQEDEIVRDFLSGGVEGGGAAGDDDDGWLRTGGGEQRGDSSGRGGSGDGRIGDVRTVDEAGNVGDKEEEEEEIPDMEDDDDEEAIIREPAGTTHTDENRPTRTYNLYITYSNFYRTPRLYLSGYLSPSEPLPPHLMMEDIVGDYKDKTVTLEDFPWYDGTVKMASVHPCRHASVMKTLLDRADAALKLRRDKLQSGSKSTATGGSGLEGLVDDVKTMSLEQQQQQQQQHHHQGAAGGDEWEMLQHDEDDQVAIRVDQYLVVFLKFIASVTPGIEHDFTMGV</sequence>
<evidence type="ECO:0000256" key="10">
    <source>
        <dbReference type="ARBA" id="ARBA00033139"/>
    </source>
</evidence>
<comment type="subunit">
    <text evidence="11">Monomer. Interacts with ATG8 through an intermediate thioester bond through the C-terminal Gly of ATG8. Also interacts with the 40 amino acid C-terminal region of the E1-like ATG7 enzyme. Also interacts with the ATG12-ATG5 conjugate.</text>
</comment>
<evidence type="ECO:0000256" key="2">
    <source>
        <dbReference type="ARBA" id="ARBA00007683"/>
    </source>
</evidence>
<evidence type="ECO:0000313" key="13">
    <source>
        <dbReference type="EMBL" id="PLN76764.1"/>
    </source>
</evidence>
<evidence type="ECO:0000256" key="5">
    <source>
        <dbReference type="ARBA" id="ARBA00022490"/>
    </source>
</evidence>
<evidence type="ECO:0000256" key="9">
    <source>
        <dbReference type="ARBA" id="ARBA00032144"/>
    </source>
</evidence>
<feature type="compositionally biased region" description="Gly residues" evidence="12">
    <location>
        <begin position="419"/>
        <end position="438"/>
    </location>
</feature>
<evidence type="ECO:0000256" key="6">
    <source>
        <dbReference type="ARBA" id="ARBA00022786"/>
    </source>
</evidence>
<name>A0A2J5HIA0_9EURO</name>
<dbReference type="EMBL" id="KZ559610">
    <property type="protein sequence ID" value="PLN76764.1"/>
    <property type="molecule type" value="Genomic_DNA"/>
</dbReference>
<dbReference type="PANTHER" id="PTHR12866">
    <property type="entry name" value="UBIQUITIN-LIKE-CONJUGATING ENZYME ATG3"/>
    <property type="match status" value="1"/>
</dbReference>
<dbReference type="AlphaFoldDB" id="A0A2J5HIA0"/>
<dbReference type="PANTHER" id="PTHR12866:SF2">
    <property type="entry name" value="UBIQUITIN-LIKE-CONJUGATING ENZYME ATG3"/>
    <property type="match status" value="1"/>
</dbReference>
<evidence type="ECO:0000313" key="14">
    <source>
        <dbReference type="Proteomes" id="UP000235023"/>
    </source>
</evidence>
<keyword evidence="5" id="KW-0963">Cytoplasm</keyword>
<dbReference type="GO" id="GO:0019776">
    <property type="term" value="F:Atg8-family ligase activity"/>
    <property type="evidence" value="ECO:0007669"/>
    <property type="project" value="TreeGrafter"/>
</dbReference>
<comment type="similarity">
    <text evidence="2">Belongs to the ATG3 family.</text>
</comment>
<organism evidence="13 14">
    <name type="scientific">Aspergillus taichungensis</name>
    <dbReference type="NCBI Taxonomy" id="482145"/>
    <lineage>
        <taxon>Eukaryota</taxon>
        <taxon>Fungi</taxon>
        <taxon>Dikarya</taxon>
        <taxon>Ascomycota</taxon>
        <taxon>Pezizomycotina</taxon>
        <taxon>Eurotiomycetes</taxon>
        <taxon>Eurotiomycetidae</taxon>
        <taxon>Eurotiales</taxon>
        <taxon>Aspergillaceae</taxon>
        <taxon>Aspergillus</taxon>
        <taxon>Aspergillus subgen. Circumdati</taxon>
    </lineage>
</organism>
<evidence type="ECO:0000256" key="1">
    <source>
        <dbReference type="ARBA" id="ARBA00004496"/>
    </source>
</evidence>
<dbReference type="GO" id="GO:0000045">
    <property type="term" value="P:autophagosome assembly"/>
    <property type="evidence" value="ECO:0007669"/>
    <property type="project" value="TreeGrafter"/>
</dbReference>
<feature type="compositionally biased region" description="Acidic residues" evidence="12">
    <location>
        <begin position="455"/>
        <end position="472"/>
    </location>
</feature>
<dbReference type="SUPFAM" id="SSF47954">
    <property type="entry name" value="Cyclin-like"/>
    <property type="match status" value="2"/>
</dbReference>
<gene>
    <name evidence="13" type="ORF">BDW42DRAFT_188452</name>
</gene>
<evidence type="ECO:0000256" key="3">
    <source>
        <dbReference type="ARBA" id="ARBA00018067"/>
    </source>
</evidence>
<keyword evidence="6" id="KW-0833">Ubl conjugation pathway</keyword>
<feature type="region of interest" description="Disordered" evidence="12">
    <location>
        <begin position="401"/>
        <end position="472"/>
    </location>
</feature>
<dbReference type="Proteomes" id="UP000235023">
    <property type="component" value="Unassembled WGS sequence"/>
</dbReference>
<evidence type="ECO:0000256" key="7">
    <source>
        <dbReference type="ARBA" id="ARBA00022927"/>
    </source>
</evidence>
<evidence type="ECO:0000256" key="4">
    <source>
        <dbReference type="ARBA" id="ARBA00022448"/>
    </source>
</evidence>
<dbReference type="Gene3D" id="1.10.472.10">
    <property type="entry name" value="Cyclin-like"/>
    <property type="match status" value="2"/>
</dbReference>
<dbReference type="GO" id="GO:0000407">
    <property type="term" value="C:phagophore assembly site"/>
    <property type="evidence" value="ECO:0007669"/>
    <property type="project" value="TreeGrafter"/>
</dbReference>
<dbReference type="OrthoDB" id="1584384at2759"/>
<evidence type="ECO:0000256" key="12">
    <source>
        <dbReference type="SAM" id="MobiDB-lite"/>
    </source>
</evidence>
<reference evidence="14" key="1">
    <citation type="submission" date="2017-12" db="EMBL/GenBank/DDBJ databases">
        <authorList>
            <consortium name="DOE Joint Genome Institute"/>
            <person name="Mondo S.J."/>
            <person name="Kjaerbolling I."/>
            <person name="Vesth T.C."/>
            <person name="Frisvad J.C."/>
            <person name="Nybo J.L."/>
            <person name="Theobald S."/>
            <person name="Kuo A."/>
            <person name="Bowyer P."/>
            <person name="Matsuda Y."/>
            <person name="Lyhne E.K."/>
            <person name="Kogle M.E."/>
            <person name="Clum A."/>
            <person name="Lipzen A."/>
            <person name="Salamov A."/>
            <person name="Ngan C.Y."/>
            <person name="Daum C."/>
            <person name="Chiniquy J."/>
            <person name="Barry K."/>
            <person name="LaButti K."/>
            <person name="Haridas S."/>
            <person name="Simmons B.A."/>
            <person name="Magnuson J.K."/>
            <person name="Mortensen U.H."/>
            <person name="Larsen T.O."/>
            <person name="Grigoriev I.V."/>
            <person name="Baker S.E."/>
            <person name="Andersen M.R."/>
            <person name="Nordberg H.P."/>
            <person name="Cantor M.N."/>
            <person name="Hua S.X."/>
        </authorList>
    </citation>
    <scope>NUCLEOTIDE SEQUENCE [LARGE SCALE GENOMIC DNA]</scope>
    <source>
        <strain evidence="14">IBT 19404</strain>
    </source>
</reference>
<keyword evidence="8" id="KW-0072">Autophagy</keyword>
<evidence type="ECO:0000256" key="11">
    <source>
        <dbReference type="ARBA" id="ARBA00063981"/>
    </source>
</evidence>
<accession>A0A2J5HIA0</accession>
<dbReference type="FunFam" id="1.10.472.10:FF:000126">
    <property type="entry name" value="Cyclin domain protein"/>
    <property type="match status" value="1"/>
</dbReference>
<dbReference type="GO" id="GO:0005829">
    <property type="term" value="C:cytosol"/>
    <property type="evidence" value="ECO:0007669"/>
    <property type="project" value="TreeGrafter"/>
</dbReference>
<dbReference type="InterPro" id="IPR036915">
    <property type="entry name" value="Cyclin-like_sf"/>
</dbReference>
<keyword evidence="14" id="KW-1185">Reference proteome</keyword>
<proteinExistence type="inferred from homology"/>
<protein>
    <recommendedName>
        <fullName evidence="3">Autophagy-related protein 3</fullName>
    </recommendedName>
    <alternativeName>
        <fullName evidence="9 10">Autophagy-related E2-like conjugation enzyme ATG3</fullName>
    </alternativeName>
</protein>
<comment type="subcellular location">
    <subcellularLocation>
        <location evidence="1">Cytoplasm</location>
    </subcellularLocation>
</comment>
<evidence type="ECO:0000256" key="8">
    <source>
        <dbReference type="ARBA" id="ARBA00023006"/>
    </source>
</evidence>
<dbReference type="GO" id="GO:0015031">
    <property type="term" value="P:protein transport"/>
    <property type="evidence" value="ECO:0007669"/>
    <property type="project" value="UniProtKB-KW"/>
</dbReference>
<dbReference type="GO" id="GO:0061723">
    <property type="term" value="P:glycophagy"/>
    <property type="evidence" value="ECO:0007669"/>
    <property type="project" value="TreeGrafter"/>
</dbReference>
<dbReference type="Pfam" id="PF03987">
    <property type="entry name" value="Autophagy_act_C"/>
    <property type="match status" value="1"/>
</dbReference>
<dbReference type="GO" id="GO:0000422">
    <property type="term" value="P:autophagy of mitochondrion"/>
    <property type="evidence" value="ECO:0007669"/>
    <property type="project" value="TreeGrafter"/>
</dbReference>
<dbReference type="InterPro" id="IPR007135">
    <property type="entry name" value="Atg3/Atg10"/>
</dbReference>
<keyword evidence="7" id="KW-0653">Protein transport</keyword>